<proteinExistence type="predicted"/>
<protein>
    <submittedName>
        <fullName evidence="1">Uncharacterized protein</fullName>
    </submittedName>
</protein>
<dbReference type="Proteomes" id="UP001162156">
    <property type="component" value="Unassembled WGS sequence"/>
</dbReference>
<dbReference type="AlphaFoldDB" id="A0AAV8X2S5"/>
<sequence length="83" mass="9418">MLLLIVNSKTSTLWKLNSDRTKIIEANPFHPVISYSTGNSNRPGLLEDDPLFDIIASTEHFGQSWVKQGVQYYCTSCKNNEIK</sequence>
<accession>A0AAV8X2S5</accession>
<organism evidence="1 2">
    <name type="scientific">Rhamnusium bicolor</name>
    <dbReference type="NCBI Taxonomy" id="1586634"/>
    <lineage>
        <taxon>Eukaryota</taxon>
        <taxon>Metazoa</taxon>
        <taxon>Ecdysozoa</taxon>
        <taxon>Arthropoda</taxon>
        <taxon>Hexapoda</taxon>
        <taxon>Insecta</taxon>
        <taxon>Pterygota</taxon>
        <taxon>Neoptera</taxon>
        <taxon>Endopterygota</taxon>
        <taxon>Coleoptera</taxon>
        <taxon>Polyphaga</taxon>
        <taxon>Cucujiformia</taxon>
        <taxon>Chrysomeloidea</taxon>
        <taxon>Cerambycidae</taxon>
        <taxon>Lepturinae</taxon>
        <taxon>Rhagiini</taxon>
        <taxon>Rhamnusium</taxon>
    </lineage>
</organism>
<evidence type="ECO:0000313" key="2">
    <source>
        <dbReference type="Proteomes" id="UP001162156"/>
    </source>
</evidence>
<comment type="caution">
    <text evidence="1">The sequence shown here is derived from an EMBL/GenBank/DDBJ whole genome shotgun (WGS) entry which is preliminary data.</text>
</comment>
<gene>
    <name evidence="1" type="ORF">NQ314_014500</name>
</gene>
<keyword evidence="2" id="KW-1185">Reference proteome</keyword>
<dbReference type="EMBL" id="JANEYF010003969">
    <property type="protein sequence ID" value="KAJ8932796.1"/>
    <property type="molecule type" value="Genomic_DNA"/>
</dbReference>
<name>A0AAV8X2S5_9CUCU</name>
<reference evidence="1" key="1">
    <citation type="journal article" date="2023" name="Insect Mol. Biol.">
        <title>Genome sequencing provides insights into the evolution of gene families encoding plant cell wall-degrading enzymes in longhorned beetles.</title>
        <authorList>
            <person name="Shin N.R."/>
            <person name="Okamura Y."/>
            <person name="Kirsch R."/>
            <person name="Pauchet Y."/>
        </authorList>
    </citation>
    <scope>NUCLEOTIDE SEQUENCE</scope>
    <source>
        <strain evidence="1">RBIC_L_NR</strain>
    </source>
</reference>
<evidence type="ECO:0000313" key="1">
    <source>
        <dbReference type="EMBL" id="KAJ8932796.1"/>
    </source>
</evidence>